<dbReference type="EMBL" id="AP013068">
    <property type="protein sequence ID" value="BAN49489.1"/>
    <property type="molecule type" value="Genomic_DNA"/>
</dbReference>
<gene>
    <name evidence="3" type="ORF">PCA10_37570</name>
</gene>
<reference evidence="3 4" key="1">
    <citation type="journal article" date="2013" name="Genome Announc.">
        <title>Complete Genome Sequence of the Carbazole Degrader Pseudomonas resinovorans Strain CA10 (NBRC 106553).</title>
        <authorList>
            <person name="Shintani M."/>
            <person name="Hosoyama A."/>
            <person name="Ohji S."/>
            <person name="Tsuchikane K."/>
            <person name="Takarada H."/>
            <person name="Yamazoe A."/>
            <person name="Fujita N."/>
            <person name="Nojiri H."/>
        </authorList>
    </citation>
    <scope>NUCLEOTIDE SEQUENCE [LARGE SCALE GENOMIC DNA]</scope>
    <source>
        <strain evidence="3 4">NBRC 106553</strain>
    </source>
</reference>
<keyword evidence="1" id="KW-0472">Membrane</keyword>
<feature type="transmembrane region" description="Helical" evidence="1">
    <location>
        <begin position="227"/>
        <end position="247"/>
    </location>
</feature>
<dbReference type="eggNOG" id="COG1266">
    <property type="taxonomic scope" value="Bacteria"/>
</dbReference>
<evidence type="ECO:0000313" key="3">
    <source>
        <dbReference type="EMBL" id="BAN49489.1"/>
    </source>
</evidence>
<name>S6BJW3_METRE</name>
<dbReference type="AlphaFoldDB" id="S6BJW3"/>
<dbReference type="GO" id="GO:0080120">
    <property type="term" value="P:CAAX-box protein maturation"/>
    <property type="evidence" value="ECO:0007669"/>
    <property type="project" value="UniProtKB-ARBA"/>
</dbReference>
<evidence type="ECO:0000259" key="2">
    <source>
        <dbReference type="Pfam" id="PF02517"/>
    </source>
</evidence>
<feature type="transmembrane region" description="Helical" evidence="1">
    <location>
        <begin position="48"/>
        <end position="66"/>
    </location>
</feature>
<proteinExistence type="predicted"/>
<dbReference type="GO" id="GO:0004175">
    <property type="term" value="F:endopeptidase activity"/>
    <property type="evidence" value="ECO:0007669"/>
    <property type="project" value="UniProtKB-ARBA"/>
</dbReference>
<dbReference type="HOGENOM" id="CLU_055401_2_0_6"/>
<dbReference type="PATRIC" id="fig|1245471.3.peg.3795"/>
<sequence>MPLHLQLLFPLIVLALGQGLGGVQVSALLAGVAYAGWVFAERQLPARLWLPVTLLASVALAAHLVPGFSPLPLGEPRALSVDAPPYALRLSWDKLLVGATLLAWWLGRPSPPAAWSSQRAWLAVLATLLLVPLLALGTGLVGWQPKWPEILWPWLAINLLAVVLAEELVFRGLLQPLLVARLGPRYGVPLTALLFGAVHLPFSPLFAVLATLAGLGYGLAFHYSGRISLAIALHLAVNLCHLLLLSYPLRLA</sequence>
<feature type="transmembrane region" description="Helical" evidence="1">
    <location>
        <begin position="150"/>
        <end position="170"/>
    </location>
</feature>
<organism evidence="3 4">
    <name type="scientific">Metapseudomonas resinovorans NBRC 106553</name>
    <dbReference type="NCBI Taxonomy" id="1245471"/>
    <lineage>
        <taxon>Bacteria</taxon>
        <taxon>Pseudomonadati</taxon>
        <taxon>Pseudomonadota</taxon>
        <taxon>Gammaproteobacteria</taxon>
        <taxon>Pseudomonadales</taxon>
        <taxon>Pseudomonadaceae</taxon>
        <taxon>Metapseudomonas</taxon>
    </lineage>
</organism>
<feature type="transmembrane region" description="Helical" evidence="1">
    <location>
        <begin position="190"/>
        <end position="215"/>
    </location>
</feature>
<dbReference type="Pfam" id="PF02517">
    <property type="entry name" value="Rce1-like"/>
    <property type="match status" value="1"/>
</dbReference>
<feature type="domain" description="CAAX prenyl protease 2/Lysostaphin resistance protein A-like" evidence="2">
    <location>
        <begin position="151"/>
        <end position="239"/>
    </location>
</feature>
<keyword evidence="1" id="KW-0812">Transmembrane</keyword>
<keyword evidence="1" id="KW-1133">Transmembrane helix</keyword>
<feature type="transmembrane region" description="Helical" evidence="1">
    <location>
        <begin position="119"/>
        <end position="144"/>
    </location>
</feature>
<feature type="transmembrane region" description="Helical" evidence="1">
    <location>
        <begin position="12"/>
        <end position="36"/>
    </location>
</feature>
<dbReference type="Proteomes" id="UP000015503">
    <property type="component" value="Chromosome"/>
</dbReference>
<evidence type="ECO:0000256" key="1">
    <source>
        <dbReference type="SAM" id="Phobius"/>
    </source>
</evidence>
<protein>
    <recommendedName>
        <fullName evidence="2">CAAX prenyl protease 2/Lysostaphin resistance protein A-like domain-containing protein</fullName>
    </recommendedName>
</protein>
<evidence type="ECO:0000313" key="4">
    <source>
        <dbReference type="Proteomes" id="UP000015503"/>
    </source>
</evidence>
<keyword evidence="4" id="KW-1185">Reference proteome</keyword>
<feature type="transmembrane region" description="Helical" evidence="1">
    <location>
        <begin position="86"/>
        <end position="107"/>
    </location>
</feature>
<dbReference type="RefSeq" id="WP_016493627.1">
    <property type="nucleotide sequence ID" value="NC_021499.1"/>
</dbReference>
<dbReference type="STRING" id="1245471.PCA10_37570"/>
<dbReference type="KEGG" id="pre:PCA10_37570"/>
<dbReference type="InterPro" id="IPR003675">
    <property type="entry name" value="Rce1/LyrA-like_dom"/>
</dbReference>
<accession>S6BJW3</accession>
<dbReference type="OrthoDB" id="5322702at2"/>